<dbReference type="InterPro" id="IPR004559">
    <property type="entry name" value="HemW-like"/>
</dbReference>
<dbReference type="PROSITE" id="PS51918">
    <property type="entry name" value="RADICAL_SAM"/>
    <property type="match status" value="1"/>
</dbReference>
<dbReference type="SFLD" id="SFLDF00288">
    <property type="entry name" value="HemN-like__clustered_with_nucl"/>
    <property type="match status" value="1"/>
</dbReference>
<dbReference type="Gene3D" id="3.20.20.70">
    <property type="entry name" value="Aldolase class I"/>
    <property type="match status" value="1"/>
</dbReference>
<keyword evidence="5 9" id="KW-0479">Metal-binding</keyword>
<feature type="domain" description="Radical SAM core" evidence="10">
    <location>
        <begin position="1"/>
        <end position="232"/>
    </location>
</feature>
<keyword evidence="4 9" id="KW-0949">S-adenosyl-L-methionine</keyword>
<comment type="similarity">
    <text evidence="1">Belongs to the anaerobic coproporphyrinogen-III oxidase family. HemW subfamily.</text>
</comment>
<dbReference type="InterPro" id="IPR010723">
    <property type="entry name" value="HemN_C"/>
</dbReference>
<dbReference type="InterPro" id="IPR006638">
    <property type="entry name" value="Elp3/MiaA/NifB-like_rSAM"/>
</dbReference>
<evidence type="ECO:0000256" key="2">
    <source>
        <dbReference type="ARBA" id="ARBA00017228"/>
    </source>
</evidence>
<evidence type="ECO:0000256" key="6">
    <source>
        <dbReference type="ARBA" id="ARBA00023004"/>
    </source>
</evidence>
<comment type="caution">
    <text evidence="11">The sequence shown here is derived from an EMBL/GenBank/DDBJ whole genome shotgun (WGS) entry which is preliminary data.</text>
</comment>
<accession>A0A840UQQ6</accession>
<evidence type="ECO:0000313" key="11">
    <source>
        <dbReference type="EMBL" id="MBB5337048.1"/>
    </source>
</evidence>
<dbReference type="EMBL" id="JACHFH010000031">
    <property type="protein sequence ID" value="MBB5337048.1"/>
    <property type="molecule type" value="Genomic_DNA"/>
</dbReference>
<keyword evidence="11" id="KW-0560">Oxidoreductase</keyword>
<evidence type="ECO:0000256" key="7">
    <source>
        <dbReference type="ARBA" id="ARBA00023014"/>
    </source>
</evidence>
<dbReference type="SFLD" id="SFLDS00029">
    <property type="entry name" value="Radical_SAM"/>
    <property type="match status" value="1"/>
</dbReference>
<evidence type="ECO:0000256" key="3">
    <source>
        <dbReference type="ARBA" id="ARBA00022617"/>
    </source>
</evidence>
<dbReference type="AlphaFoldDB" id="A0A840UQQ6"/>
<name>A0A840UQQ6_9FIRM</name>
<evidence type="ECO:0000256" key="9">
    <source>
        <dbReference type="RuleBase" id="RU364116"/>
    </source>
</evidence>
<dbReference type="InterPro" id="IPR007197">
    <property type="entry name" value="rSAM"/>
</dbReference>
<reference evidence="11 12" key="1">
    <citation type="submission" date="2020-08" db="EMBL/GenBank/DDBJ databases">
        <title>Genomic Encyclopedia of Type Strains, Phase IV (KMG-IV): sequencing the most valuable type-strain genomes for metagenomic binning, comparative biology and taxonomic classification.</title>
        <authorList>
            <person name="Goeker M."/>
        </authorList>
    </citation>
    <scope>NUCLEOTIDE SEQUENCE [LARGE SCALE GENOMIC DNA]</scope>
    <source>
        <strain evidence="11 12">DSM 24661</strain>
    </source>
</reference>
<dbReference type="RefSeq" id="WP_183862544.1">
    <property type="nucleotide sequence ID" value="NZ_JACHFH010000031.1"/>
</dbReference>
<dbReference type="SFLD" id="SFLDF00562">
    <property type="entry name" value="HemN-like__clustered_with_heat"/>
    <property type="match status" value="1"/>
</dbReference>
<dbReference type="InterPro" id="IPR013785">
    <property type="entry name" value="Aldolase_TIM"/>
</dbReference>
<evidence type="ECO:0000259" key="10">
    <source>
        <dbReference type="PROSITE" id="PS51918"/>
    </source>
</evidence>
<dbReference type="Pfam" id="PF04055">
    <property type="entry name" value="Radical_SAM"/>
    <property type="match status" value="1"/>
</dbReference>
<dbReference type="InterPro" id="IPR058240">
    <property type="entry name" value="rSAM_sf"/>
</dbReference>
<dbReference type="InterPro" id="IPR034505">
    <property type="entry name" value="Coproporphyrinogen-III_oxidase"/>
</dbReference>
<dbReference type="NCBIfam" id="TIGR00539">
    <property type="entry name" value="hemN_rel"/>
    <property type="match status" value="1"/>
</dbReference>
<sequence>MYSLYLHIPFCKQKCRYCDFPSIAADSSLYEKYGQAVLQEIIQRHEELGPINIDTIYFGGGTPSLMPIKIISAIVNSIYTNFTINNNCEITLEANPGTVDMAYLLGLKKIGFNRLSFGIQAVQDNLLKTLGRIHSNHDADTTINNAQKAGFKNISVDLMYGLPDQTMSMLEESLNWAVNKAVQHISIYGLQLEENTPFYSMHESGHLLLPDEDSVEKMYDYINAFLPLNNFERYEISNFAKKGFESRHNTAYWQDKAYIGIGCAAHSYYQQKRLYNTHNVNNYIQQATNKHFTYQQEEILDKNNWIEEFCFLALRTTQGINKNKFQQTFNCDIYSLYKEVIHNFITKNLLIDTGNFIKLTPLGMKYGNIVFEGFLL</sequence>
<comment type="subcellular location">
    <subcellularLocation>
        <location evidence="9">Cytoplasm</location>
    </subcellularLocation>
</comment>
<evidence type="ECO:0000256" key="5">
    <source>
        <dbReference type="ARBA" id="ARBA00022723"/>
    </source>
</evidence>
<dbReference type="PANTHER" id="PTHR13932">
    <property type="entry name" value="COPROPORPHYRINIGEN III OXIDASE"/>
    <property type="match status" value="1"/>
</dbReference>
<keyword evidence="6 9" id="KW-0408">Iron</keyword>
<dbReference type="GO" id="GO:0006779">
    <property type="term" value="P:porphyrin-containing compound biosynthetic process"/>
    <property type="evidence" value="ECO:0007669"/>
    <property type="project" value="InterPro"/>
</dbReference>
<protein>
    <recommendedName>
        <fullName evidence="2 9">Heme chaperone HemW</fullName>
    </recommendedName>
</protein>
<proteinExistence type="inferred from homology"/>
<evidence type="ECO:0000256" key="1">
    <source>
        <dbReference type="ARBA" id="ARBA00006100"/>
    </source>
</evidence>
<dbReference type="GO" id="GO:0004109">
    <property type="term" value="F:coproporphyrinogen oxidase activity"/>
    <property type="evidence" value="ECO:0007669"/>
    <property type="project" value="InterPro"/>
</dbReference>
<dbReference type="Proteomes" id="UP000559117">
    <property type="component" value="Unassembled WGS sequence"/>
</dbReference>
<keyword evidence="9" id="KW-0004">4Fe-4S</keyword>
<dbReference type="GO" id="GO:0046872">
    <property type="term" value="F:metal ion binding"/>
    <property type="evidence" value="ECO:0007669"/>
    <property type="project" value="UniProtKB-UniRule"/>
</dbReference>
<dbReference type="GO" id="GO:0005737">
    <property type="term" value="C:cytoplasm"/>
    <property type="evidence" value="ECO:0007669"/>
    <property type="project" value="UniProtKB-SubCell"/>
</dbReference>
<organism evidence="11 12">
    <name type="scientific">Pectinatus brassicae</name>
    <dbReference type="NCBI Taxonomy" id="862415"/>
    <lineage>
        <taxon>Bacteria</taxon>
        <taxon>Bacillati</taxon>
        <taxon>Bacillota</taxon>
        <taxon>Negativicutes</taxon>
        <taxon>Selenomonadales</taxon>
        <taxon>Selenomonadaceae</taxon>
        <taxon>Pectinatus</taxon>
    </lineage>
</organism>
<dbReference type="SFLD" id="SFLDG01082">
    <property type="entry name" value="B12-binding_domain_containing"/>
    <property type="match status" value="1"/>
</dbReference>
<evidence type="ECO:0000313" key="12">
    <source>
        <dbReference type="Proteomes" id="UP000559117"/>
    </source>
</evidence>
<keyword evidence="7 9" id="KW-0411">Iron-sulfur</keyword>
<dbReference type="SMART" id="SM00729">
    <property type="entry name" value="Elp3"/>
    <property type="match status" value="1"/>
</dbReference>
<dbReference type="Pfam" id="PF06969">
    <property type="entry name" value="HemN_C"/>
    <property type="match status" value="1"/>
</dbReference>
<comment type="function">
    <text evidence="9">Probably acts as a heme chaperone, transferring heme to an unknown acceptor. Binds one molecule of heme per monomer, possibly covalently. Binds 1 [4Fe-4S] cluster. The cluster is coordinated with 3 cysteines and an exchangeable S-adenosyl-L-methionine.</text>
</comment>
<dbReference type="SFLD" id="SFLDG01065">
    <property type="entry name" value="anaerobic_coproporphyrinogen-I"/>
    <property type="match status" value="1"/>
</dbReference>
<keyword evidence="3 9" id="KW-0349">Heme</keyword>
<dbReference type="SUPFAM" id="SSF102114">
    <property type="entry name" value="Radical SAM enzymes"/>
    <property type="match status" value="1"/>
</dbReference>
<keyword evidence="9" id="KW-0963">Cytoplasm</keyword>
<dbReference type="GO" id="GO:0051539">
    <property type="term" value="F:4 iron, 4 sulfur cluster binding"/>
    <property type="evidence" value="ECO:0007669"/>
    <property type="project" value="UniProtKB-UniRule"/>
</dbReference>
<evidence type="ECO:0000256" key="8">
    <source>
        <dbReference type="ARBA" id="ARBA00023186"/>
    </source>
</evidence>
<evidence type="ECO:0000256" key="4">
    <source>
        <dbReference type="ARBA" id="ARBA00022691"/>
    </source>
</evidence>
<dbReference type="CDD" id="cd01335">
    <property type="entry name" value="Radical_SAM"/>
    <property type="match status" value="1"/>
</dbReference>
<dbReference type="PANTHER" id="PTHR13932:SF5">
    <property type="entry name" value="RADICAL S-ADENOSYL METHIONINE DOMAIN-CONTAINING PROTEIN 1, MITOCHONDRIAL"/>
    <property type="match status" value="1"/>
</dbReference>
<gene>
    <name evidence="11" type="ORF">HNR32_002204</name>
</gene>
<keyword evidence="12" id="KW-1185">Reference proteome</keyword>
<keyword evidence="8 9" id="KW-0143">Chaperone</keyword>